<dbReference type="GO" id="GO:0004386">
    <property type="term" value="F:helicase activity"/>
    <property type="evidence" value="ECO:0007669"/>
    <property type="project" value="UniProtKB-KW"/>
</dbReference>
<feature type="region of interest" description="Disordered" evidence="5">
    <location>
        <begin position="302"/>
        <end position="342"/>
    </location>
</feature>
<sequence length="1251" mass="139926">MVSTEPRGRPPPPHDTFQDFTGAKETLQDGYHLHYQNAATGQPILERSAKDTDHKEEVNQFGRSPSPAPSLSMFMPQEHEEAESVSEQPAETGEHQEIRSHGVDAESDDDVVEIDDPGIIQELKRKYGLRQFGAVDFDLQSSGFTITGSASAVKQEGDEDDEDACVSSRPNEIIPSLSARNNGTRSYFGGFEENEADDSDYHPGSRSDSDNPDGEQREPLRSQKSKTKKVQDQGKEAEQQISEQDNNMRTELAHQLLAKRKELNELKERGTTGSLTVYEELRLEKLRGECFDLEVQLILNGDSRGETHDENTTSKTSKTQTTGSNKSTTQPQKQQVRRPRPRTAAEWWAQYYQSEDKSASNWVLKLNGREKRKAEAVINTHQQNPKRQKRNKDPSSIDVLDTLRDPDTAEALASQAEGLITNAVVDTTKAGREKQLQNLIANAPAAKRGGLRHDKNILTQASQSFGYGKCKAKDGGWAIPGLRNAVLYDHQVVGVSWMLAREFSPDGPWGGILADEMGLGKTLQLICVILCNRPTREAKKRGQGATLIVVPASVIRQWNREIQKFTKLVVNVYRKKMAKDVHLQTYCQSEVVLTSYQEVFSAFPPDIDVEQNSDFDQDDLDPENDERFGDLYRIKFHRIILDEAHIIKNRHSRISQACRVLVAPKNRWAVTGTPVQNYSEEIYPYLNFMKFPEATDFQAFKKTSYKKLNQLVPHLLIHRSVKDYFMGRPLLNIPKPCKPQDIWVNVSEEEEIFYRSTEKKFRAAVNAALANGTCAMNKGHFVYLTFLRMLTSHVFNGEKLMRKYLSFEDIKNCMDEFKGRGSKAPIIDQIGHMILKATSETEGQTIDLSSGSSSSQRFQFASAFGQLAAEKAIDEILCRACLQFLEDAVISDDCATQAEERAGGPGLDPVRCPICNMKQTGPFKSFDTDEFQGLDTASQTSTATAVSSRPLEKKGGRSGKGKHGRPLREFGDDFNRQQPKVENSKIFEYVDAHSEEPVPTSAKTATTMRIVHEWQAEAPDDCIIIFTHFLPVMKLLGRLLQQRGIEWLYFWGGLGQDAKDQAVQTFTEKPEVKVMIVSLGCGGQALNLTVANRVILMDLWWNDSYERQGFGRVYRIDQKKQTHFVRILAKNTIDTRLYEMQRKKKKAIGKIFGTEPGEEADEKDPGPTELPGLLGTVRQTSDGIPQVEADYDDREAPVLPIAGVEPSGETEHDDEDTGGVAQPGSVGSSDADGGHDSEGDRDGDEDDGISA</sequence>
<feature type="compositionally biased region" description="Low complexity" evidence="5">
    <location>
        <begin position="313"/>
        <end position="334"/>
    </location>
</feature>
<dbReference type="PROSITE" id="PS51192">
    <property type="entry name" value="HELICASE_ATP_BIND_1"/>
    <property type="match status" value="1"/>
</dbReference>
<dbReference type="InterPro" id="IPR000330">
    <property type="entry name" value="SNF2_N"/>
</dbReference>
<feature type="compositionally biased region" description="Basic residues" evidence="5">
    <location>
        <begin position="956"/>
        <end position="965"/>
    </location>
</feature>
<organism evidence="8 9">
    <name type="scientific">Cryphonectria parasitica (strain ATCC 38755 / EP155)</name>
    <dbReference type="NCBI Taxonomy" id="660469"/>
    <lineage>
        <taxon>Eukaryota</taxon>
        <taxon>Fungi</taxon>
        <taxon>Dikarya</taxon>
        <taxon>Ascomycota</taxon>
        <taxon>Pezizomycotina</taxon>
        <taxon>Sordariomycetes</taxon>
        <taxon>Sordariomycetidae</taxon>
        <taxon>Diaporthales</taxon>
        <taxon>Cryphonectriaceae</taxon>
        <taxon>Cryphonectria-Endothia species complex</taxon>
        <taxon>Cryphonectria</taxon>
    </lineage>
</organism>
<dbReference type="PANTHER" id="PTHR45626">
    <property type="entry name" value="TRANSCRIPTION TERMINATION FACTOR 2-RELATED"/>
    <property type="match status" value="1"/>
</dbReference>
<evidence type="ECO:0000256" key="2">
    <source>
        <dbReference type="ARBA" id="ARBA00022801"/>
    </source>
</evidence>
<evidence type="ECO:0000259" key="7">
    <source>
        <dbReference type="PROSITE" id="PS51194"/>
    </source>
</evidence>
<keyword evidence="2" id="KW-0378">Hydrolase</keyword>
<feature type="region of interest" description="Disordered" evidence="5">
    <location>
        <begin position="935"/>
        <end position="974"/>
    </location>
</feature>
<dbReference type="GO" id="GO:0005524">
    <property type="term" value="F:ATP binding"/>
    <property type="evidence" value="ECO:0007669"/>
    <property type="project" value="UniProtKB-KW"/>
</dbReference>
<feature type="compositionally biased region" description="Low complexity" evidence="5">
    <location>
        <begin position="936"/>
        <end position="948"/>
    </location>
</feature>
<dbReference type="InterPro" id="IPR001650">
    <property type="entry name" value="Helicase_C-like"/>
</dbReference>
<keyword evidence="1" id="KW-0547">Nucleotide-binding</keyword>
<feature type="region of interest" description="Disordered" evidence="5">
    <location>
        <begin position="1"/>
        <end position="20"/>
    </location>
</feature>
<dbReference type="InterPro" id="IPR027417">
    <property type="entry name" value="P-loop_NTPase"/>
</dbReference>
<dbReference type="AlphaFoldDB" id="A0A9P5CPZ0"/>
<feature type="compositionally biased region" description="Basic and acidic residues" evidence="5">
    <location>
        <begin position="47"/>
        <end position="58"/>
    </location>
</feature>
<dbReference type="Gene3D" id="3.40.50.10810">
    <property type="entry name" value="Tandem AAA-ATPase domain"/>
    <property type="match status" value="1"/>
</dbReference>
<dbReference type="Pfam" id="PF00176">
    <property type="entry name" value="SNF2-rel_dom"/>
    <property type="match status" value="1"/>
</dbReference>
<feature type="domain" description="Helicase ATP-binding" evidence="6">
    <location>
        <begin position="502"/>
        <end position="692"/>
    </location>
</feature>
<feature type="domain" description="Helicase C-terminal" evidence="7">
    <location>
        <begin position="985"/>
        <end position="1171"/>
    </location>
</feature>
<keyword evidence="4" id="KW-0067">ATP-binding</keyword>
<protein>
    <submittedName>
        <fullName evidence="8">Uncharacterized protein</fullName>
    </submittedName>
</protein>
<evidence type="ECO:0000256" key="4">
    <source>
        <dbReference type="ARBA" id="ARBA00022840"/>
    </source>
</evidence>
<evidence type="ECO:0000256" key="5">
    <source>
        <dbReference type="SAM" id="MobiDB-lite"/>
    </source>
</evidence>
<dbReference type="InterPro" id="IPR050628">
    <property type="entry name" value="SNF2_RAD54_helicase_TF"/>
</dbReference>
<dbReference type="PROSITE" id="PS51194">
    <property type="entry name" value="HELICASE_CTER"/>
    <property type="match status" value="1"/>
</dbReference>
<dbReference type="InterPro" id="IPR049730">
    <property type="entry name" value="SNF2/RAD54-like_C"/>
</dbReference>
<evidence type="ECO:0000313" key="9">
    <source>
        <dbReference type="Proteomes" id="UP000803844"/>
    </source>
</evidence>
<dbReference type="Gene3D" id="3.40.50.300">
    <property type="entry name" value="P-loop containing nucleotide triphosphate hydrolases"/>
    <property type="match status" value="1"/>
</dbReference>
<dbReference type="SMART" id="SM00487">
    <property type="entry name" value="DEXDc"/>
    <property type="match status" value="1"/>
</dbReference>
<dbReference type="CDD" id="cd18793">
    <property type="entry name" value="SF2_C_SNF"/>
    <property type="match status" value="1"/>
</dbReference>
<dbReference type="SMART" id="SM00490">
    <property type="entry name" value="HELICc"/>
    <property type="match status" value="1"/>
</dbReference>
<dbReference type="OrthoDB" id="448448at2759"/>
<dbReference type="InterPro" id="IPR014001">
    <property type="entry name" value="Helicase_ATP-bd"/>
</dbReference>
<feature type="compositionally biased region" description="Acidic residues" evidence="5">
    <location>
        <begin position="1241"/>
        <end position="1251"/>
    </location>
</feature>
<feature type="region of interest" description="Disordered" evidence="5">
    <location>
        <begin position="1149"/>
        <end position="1251"/>
    </location>
</feature>
<reference evidence="8" key="1">
    <citation type="journal article" date="2020" name="Phytopathology">
        <title>Genome sequence of the chestnut blight fungus Cryphonectria parasitica EP155: A fundamental resource for an archetypical invasive plant pathogen.</title>
        <authorList>
            <person name="Crouch J.A."/>
            <person name="Dawe A."/>
            <person name="Aerts A."/>
            <person name="Barry K."/>
            <person name="Churchill A.C.L."/>
            <person name="Grimwood J."/>
            <person name="Hillman B."/>
            <person name="Milgroom M.G."/>
            <person name="Pangilinan J."/>
            <person name="Smith M."/>
            <person name="Salamov A."/>
            <person name="Schmutz J."/>
            <person name="Yadav J."/>
            <person name="Grigoriev I.V."/>
            <person name="Nuss D."/>
        </authorList>
    </citation>
    <scope>NUCLEOTIDE SEQUENCE</scope>
    <source>
        <strain evidence="8">EP155</strain>
    </source>
</reference>
<feature type="compositionally biased region" description="Basic and acidic residues" evidence="5">
    <location>
        <begin position="199"/>
        <end position="221"/>
    </location>
</feature>
<keyword evidence="3" id="KW-0347">Helicase</keyword>
<accession>A0A9P5CPZ0</accession>
<comment type="caution">
    <text evidence="8">The sequence shown here is derived from an EMBL/GenBank/DDBJ whole genome shotgun (WGS) entry which is preliminary data.</text>
</comment>
<dbReference type="Proteomes" id="UP000803844">
    <property type="component" value="Unassembled WGS sequence"/>
</dbReference>
<dbReference type="GO" id="GO:0008094">
    <property type="term" value="F:ATP-dependent activity, acting on DNA"/>
    <property type="evidence" value="ECO:0007669"/>
    <property type="project" value="TreeGrafter"/>
</dbReference>
<dbReference type="GeneID" id="63842362"/>
<dbReference type="GO" id="GO:0016787">
    <property type="term" value="F:hydrolase activity"/>
    <property type="evidence" value="ECO:0007669"/>
    <property type="project" value="UniProtKB-KW"/>
</dbReference>
<dbReference type="PANTHER" id="PTHR45626:SF17">
    <property type="entry name" value="HELICASE-LIKE TRANSCRIPTION FACTOR"/>
    <property type="match status" value="1"/>
</dbReference>
<feature type="region of interest" description="Disordered" evidence="5">
    <location>
        <begin position="47"/>
        <end position="112"/>
    </location>
</feature>
<dbReference type="GO" id="GO:0006281">
    <property type="term" value="P:DNA repair"/>
    <property type="evidence" value="ECO:0007669"/>
    <property type="project" value="TreeGrafter"/>
</dbReference>
<proteinExistence type="predicted"/>
<evidence type="ECO:0000256" key="1">
    <source>
        <dbReference type="ARBA" id="ARBA00022741"/>
    </source>
</evidence>
<evidence type="ECO:0000259" key="6">
    <source>
        <dbReference type="PROSITE" id="PS51192"/>
    </source>
</evidence>
<feature type="region of interest" description="Disordered" evidence="5">
    <location>
        <begin position="150"/>
        <end position="247"/>
    </location>
</feature>
<name>A0A9P5CPZ0_CRYP1</name>
<dbReference type="GO" id="GO:0005634">
    <property type="term" value="C:nucleus"/>
    <property type="evidence" value="ECO:0007669"/>
    <property type="project" value="TreeGrafter"/>
</dbReference>
<keyword evidence="9" id="KW-1185">Reference proteome</keyword>
<evidence type="ECO:0000256" key="3">
    <source>
        <dbReference type="ARBA" id="ARBA00022806"/>
    </source>
</evidence>
<dbReference type="Pfam" id="PF00271">
    <property type="entry name" value="Helicase_C"/>
    <property type="match status" value="1"/>
</dbReference>
<dbReference type="InterPro" id="IPR038718">
    <property type="entry name" value="SNF2-like_sf"/>
</dbReference>
<feature type="compositionally biased region" description="Basic and acidic residues" evidence="5">
    <location>
        <begin position="303"/>
        <end position="312"/>
    </location>
</feature>
<dbReference type="EMBL" id="MU032346">
    <property type="protein sequence ID" value="KAF3766984.1"/>
    <property type="molecule type" value="Genomic_DNA"/>
</dbReference>
<gene>
    <name evidence="8" type="ORF">M406DRAFT_69158</name>
</gene>
<evidence type="ECO:0000313" key="8">
    <source>
        <dbReference type="EMBL" id="KAF3766984.1"/>
    </source>
</evidence>
<dbReference type="SUPFAM" id="SSF52540">
    <property type="entry name" value="P-loop containing nucleoside triphosphate hydrolases"/>
    <property type="match status" value="2"/>
</dbReference>
<feature type="compositionally biased region" description="Basic and acidic residues" evidence="5">
    <location>
        <begin position="229"/>
        <end position="238"/>
    </location>
</feature>
<dbReference type="RefSeq" id="XP_040777945.1">
    <property type="nucleotide sequence ID" value="XM_040925233.1"/>
</dbReference>
<dbReference type="CDD" id="cd18008">
    <property type="entry name" value="DEXDc_SHPRH-like"/>
    <property type="match status" value="1"/>
</dbReference>
<feature type="compositionally biased region" description="Basic and acidic residues" evidence="5">
    <location>
        <begin position="92"/>
        <end position="104"/>
    </location>
</feature>